<name>A0A6J4J4A9_9PROT</name>
<dbReference type="EMBL" id="CADCTG010000230">
    <property type="protein sequence ID" value="CAA9269067.1"/>
    <property type="molecule type" value="Genomic_DNA"/>
</dbReference>
<evidence type="ECO:0000313" key="1">
    <source>
        <dbReference type="EMBL" id="CAA9269067.1"/>
    </source>
</evidence>
<accession>A0A6J4J4A9</accession>
<organism evidence="1">
    <name type="scientific">uncultured Acetobacteraceae bacterium</name>
    <dbReference type="NCBI Taxonomy" id="169975"/>
    <lineage>
        <taxon>Bacteria</taxon>
        <taxon>Pseudomonadati</taxon>
        <taxon>Pseudomonadota</taxon>
        <taxon>Alphaproteobacteria</taxon>
        <taxon>Acetobacterales</taxon>
        <taxon>Acetobacteraceae</taxon>
        <taxon>environmental samples</taxon>
    </lineage>
</organism>
<dbReference type="AlphaFoldDB" id="A0A6J4J4A9"/>
<protein>
    <submittedName>
        <fullName evidence="1">Uncharacterized protein</fullName>
    </submittedName>
</protein>
<reference evidence="1" key="1">
    <citation type="submission" date="2020-02" db="EMBL/GenBank/DDBJ databases">
        <authorList>
            <person name="Meier V. D."/>
        </authorList>
    </citation>
    <scope>NUCLEOTIDE SEQUENCE</scope>
    <source>
        <strain evidence="1">AVDCRST_MAG08</strain>
    </source>
</reference>
<sequence>MIDNPEATERLLARLQAALPVPARLTPELVAAVREQKPEIGIRPVCKVVGISHAGDEGGIVCRFDFGSETGSSAFVSITHLRFDPRLPPGREIAAYQKHRFKRLRREPS</sequence>
<proteinExistence type="predicted"/>
<gene>
    <name evidence="1" type="ORF">AVDCRST_MAG08-3096</name>
</gene>